<protein>
    <recommendedName>
        <fullName evidence="3">Conjugative transposon protein TcpC</fullName>
    </recommendedName>
</protein>
<evidence type="ECO:0008006" key="3">
    <source>
        <dbReference type="Google" id="ProtNLM"/>
    </source>
</evidence>
<dbReference type="STRING" id="142588.SAMN04488559_12117"/>
<proteinExistence type="predicted"/>
<dbReference type="Proteomes" id="UP000198948">
    <property type="component" value="Unassembled WGS sequence"/>
</dbReference>
<evidence type="ECO:0000313" key="1">
    <source>
        <dbReference type="EMBL" id="SES04063.1"/>
    </source>
</evidence>
<organism evidence="1 2">
    <name type="scientific">Isobaculum melis</name>
    <dbReference type="NCBI Taxonomy" id="142588"/>
    <lineage>
        <taxon>Bacteria</taxon>
        <taxon>Bacillati</taxon>
        <taxon>Bacillota</taxon>
        <taxon>Bacilli</taxon>
        <taxon>Lactobacillales</taxon>
        <taxon>Carnobacteriaceae</taxon>
        <taxon>Isobaculum</taxon>
    </lineage>
</organism>
<dbReference type="EMBL" id="FOHA01000021">
    <property type="protein sequence ID" value="SES04063.1"/>
    <property type="molecule type" value="Genomic_DNA"/>
</dbReference>
<accession>A0A1H9U4R6</accession>
<evidence type="ECO:0000313" key="2">
    <source>
        <dbReference type="Proteomes" id="UP000198948"/>
    </source>
</evidence>
<gene>
    <name evidence="1" type="ORF">SAMN04488559_12117</name>
</gene>
<reference evidence="1 2" key="1">
    <citation type="submission" date="2016-10" db="EMBL/GenBank/DDBJ databases">
        <authorList>
            <person name="de Groot N.N."/>
        </authorList>
    </citation>
    <scope>NUCLEOTIDE SEQUENCE [LARGE SCALE GENOMIC DNA]</scope>
    <source>
        <strain evidence="1 2">DSM 13760</strain>
    </source>
</reference>
<keyword evidence="2" id="KW-1185">Reference proteome</keyword>
<dbReference type="AlphaFoldDB" id="A0A1H9U4R6"/>
<name>A0A1H9U4R6_9LACT</name>
<sequence>MILVVLLMFISPVIKSMSFHVSANDSPILIKVESDLDSEIQKNTSTPTNDNLKDSSSVATEKESVNYQEDVKKFLKKMYNYDNKTDRVVKLEDSVTDSFKNYLSAIQGTSNLEYQSVLQNYDIYKIDEVNETVVVRVKSMFKVSEQNQTVMDTLLTFKFKDRKVDKQSIEAIQSQNQMKQW</sequence>